<proteinExistence type="inferred from homology"/>
<dbReference type="HOGENOM" id="CLU_016508_1_0_0"/>
<dbReference type="RefSeq" id="WP_014785649.1">
    <property type="nucleotide sequence ID" value="NC_018014.1"/>
</dbReference>
<comment type="similarity">
    <text evidence="1">Belongs to the glycosyl hydrolase 43 family.</text>
</comment>
<evidence type="ECO:0000256" key="1">
    <source>
        <dbReference type="ARBA" id="ARBA00009865"/>
    </source>
</evidence>
<gene>
    <name evidence="9" type="ordered locus">Terro_1784</name>
</gene>
<feature type="region of interest" description="Disordered" evidence="6">
    <location>
        <begin position="680"/>
        <end position="703"/>
    </location>
</feature>
<dbReference type="InterPro" id="IPR023296">
    <property type="entry name" value="Glyco_hydro_beta-prop_sf"/>
</dbReference>
<dbReference type="InterPro" id="IPR041542">
    <property type="entry name" value="GH43_C2"/>
</dbReference>
<dbReference type="KEGG" id="trs:Terro_1784"/>
<dbReference type="STRING" id="926566.Terro_1784"/>
<protein>
    <submittedName>
        <fullName evidence="9">Beta-xylosidase</fullName>
    </submittedName>
</protein>
<evidence type="ECO:0000256" key="3">
    <source>
        <dbReference type="ARBA" id="ARBA00023295"/>
    </source>
</evidence>
<dbReference type="Pfam" id="PF17851">
    <property type="entry name" value="GH43_C2"/>
    <property type="match status" value="1"/>
</dbReference>
<dbReference type="SUPFAM" id="SSF75005">
    <property type="entry name" value="Arabinanase/levansucrase/invertase"/>
    <property type="match status" value="1"/>
</dbReference>
<dbReference type="eggNOG" id="COG3507">
    <property type="taxonomic scope" value="Bacteria"/>
</dbReference>
<evidence type="ECO:0000256" key="5">
    <source>
        <dbReference type="PIRSR" id="PIRSR606710-2"/>
    </source>
</evidence>
<sequence length="703" mass="77302">MVACRYMRSSLLHHLKATTTSLLFFAALCCFARGHAQTWHADNGDGTYSNPLFYDEFSDPDMIRVGSDFYLTGTTMHSMPGLPILHSKDLVNWDFVTYALDKLDLGPEYRLEDGRSIYGQGIWAPSFRYHNGTYYIFSNVNGKTTQLFQATSPAGPWTRKPMTQSLHDLSVLFDDDGKAYAVWGYRAIHLAQLTDDLTDIVPGSEQQIINPDQGMGEGLHLYKIKGKYILTSAWYVGEERMPTARADKLTGPWEVNQNVSRGEDFGLVKGHGMNPGPRRDGSIKPPYKITPPNPETMGRVAIHQGGILDTPTGEWWGFSMQDANAIGRLLSISPVTWTDGWPYFGLPGNLGRTPRTWLKPNTGTTSAVHAPYVRNDDFSGPKLANIWQWNHVPVDGKWSLTERPGYLRLHAMPATELRAAKNTLTQRAIGPQSTPTTVLDTKGMATGDTAGLALFNFPNAWIGVTKTDTGQSITVSDEQAPGPVSEPLQSNRVWLRATCDYRKETAQFSYSTNGKDFRNLGAPVTLVYQIITFQGIRYSLFSYNSAGKPVSGYADFDDFTVNEPAPRANMQPIPYGKSIALQTFGLAATSGISLKGAAPAMTPTATGHIEVRRAGPGRIQLCSQNRCLHVDEAGATTMQAGKPASGNTFQWITSLTGELTLMSLQNHRYLRADAATGKLIADSPGPRPNATDGARFTWHTTNK</sequence>
<feature type="active site" description="Proton acceptor" evidence="4">
    <location>
        <position position="59"/>
    </location>
</feature>
<feature type="chain" id="PRO_5003684028" evidence="7">
    <location>
        <begin position="33"/>
        <end position="703"/>
    </location>
</feature>
<feature type="domain" description="Beta-xylosidase C-terminal Concanavalin A-like" evidence="8">
    <location>
        <begin position="375"/>
        <end position="561"/>
    </location>
</feature>
<evidence type="ECO:0000313" key="10">
    <source>
        <dbReference type="Proteomes" id="UP000006056"/>
    </source>
</evidence>
<dbReference type="InterPro" id="IPR006710">
    <property type="entry name" value="Glyco_hydro_43"/>
</dbReference>
<dbReference type="AlphaFoldDB" id="I3ZFR2"/>
<dbReference type="GO" id="GO:0004553">
    <property type="term" value="F:hydrolase activity, hydrolyzing O-glycosyl compounds"/>
    <property type="evidence" value="ECO:0007669"/>
    <property type="project" value="InterPro"/>
</dbReference>
<feature type="site" description="Important for catalytic activity, responsible for pKa modulation of the active site Glu and correct orientation of both the proton donor and substrate" evidence="5">
    <location>
        <position position="168"/>
    </location>
</feature>
<organism evidence="9 10">
    <name type="scientific">Terriglobus roseus (strain DSM 18391 / NRRL B-41598 / KBS 63)</name>
    <dbReference type="NCBI Taxonomy" id="926566"/>
    <lineage>
        <taxon>Bacteria</taxon>
        <taxon>Pseudomonadati</taxon>
        <taxon>Acidobacteriota</taxon>
        <taxon>Terriglobia</taxon>
        <taxon>Terriglobales</taxon>
        <taxon>Acidobacteriaceae</taxon>
        <taxon>Terriglobus</taxon>
    </lineage>
</organism>
<evidence type="ECO:0000256" key="6">
    <source>
        <dbReference type="SAM" id="MobiDB-lite"/>
    </source>
</evidence>
<keyword evidence="10" id="KW-1185">Reference proteome</keyword>
<dbReference type="InterPro" id="IPR051795">
    <property type="entry name" value="Glycosyl_Hydrlase_43"/>
</dbReference>
<dbReference type="PATRIC" id="fig|926566.3.peg.1758"/>
<dbReference type="Pfam" id="PF04616">
    <property type="entry name" value="Glyco_hydro_43"/>
    <property type="match status" value="1"/>
</dbReference>
<dbReference type="PANTHER" id="PTHR42812:SF12">
    <property type="entry name" value="BETA-XYLOSIDASE-RELATED"/>
    <property type="match status" value="1"/>
</dbReference>
<feature type="region of interest" description="Disordered" evidence="6">
    <location>
        <begin position="264"/>
        <end position="286"/>
    </location>
</feature>
<feature type="active site" description="Proton donor" evidence="4">
    <location>
        <position position="217"/>
    </location>
</feature>
<dbReference type="CDD" id="cd09001">
    <property type="entry name" value="GH43_FsAxh1-like"/>
    <property type="match status" value="1"/>
</dbReference>
<dbReference type="Gene3D" id="2.60.120.200">
    <property type="match status" value="1"/>
</dbReference>
<dbReference type="Gene3D" id="2.115.10.20">
    <property type="entry name" value="Glycosyl hydrolase domain, family 43"/>
    <property type="match status" value="1"/>
</dbReference>
<evidence type="ECO:0000259" key="8">
    <source>
        <dbReference type="Pfam" id="PF17851"/>
    </source>
</evidence>
<evidence type="ECO:0000256" key="4">
    <source>
        <dbReference type="PIRSR" id="PIRSR606710-1"/>
    </source>
</evidence>
<dbReference type="PANTHER" id="PTHR42812">
    <property type="entry name" value="BETA-XYLOSIDASE"/>
    <property type="match status" value="1"/>
</dbReference>
<dbReference type="GO" id="GO:0005975">
    <property type="term" value="P:carbohydrate metabolic process"/>
    <property type="evidence" value="ECO:0007669"/>
    <property type="project" value="InterPro"/>
</dbReference>
<evidence type="ECO:0000313" key="9">
    <source>
        <dbReference type="EMBL" id="AFL88080.1"/>
    </source>
</evidence>
<evidence type="ECO:0000256" key="2">
    <source>
        <dbReference type="ARBA" id="ARBA00022801"/>
    </source>
</evidence>
<dbReference type="SUPFAM" id="SSF49899">
    <property type="entry name" value="Concanavalin A-like lectins/glucanases"/>
    <property type="match status" value="1"/>
</dbReference>
<keyword evidence="3" id="KW-0326">Glycosidase</keyword>
<reference evidence="9 10" key="1">
    <citation type="submission" date="2012-06" db="EMBL/GenBank/DDBJ databases">
        <title>Complete genome of Terriglobus roseus DSM 18391.</title>
        <authorList>
            <consortium name="US DOE Joint Genome Institute (JGI-PGF)"/>
            <person name="Lucas S."/>
            <person name="Copeland A."/>
            <person name="Lapidus A."/>
            <person name="Glavina del Rio T."/>
            <person name="Dalin E."/>
            <person name="Tice H."/>
            <person name="Bruce D."/>
            <person name="Goodwin L."/>
            <person name="Pitluck S."/>
            <person name="Peters L."/>
            <person name="Mikhailova N."/>
            <person name="Munk A.C.C."/>
            <person name="Kyrpides N."/>
            <person name="Mavromatis K."/>
            <person name="Ivanova N."/>
            <person name="Brettin T."/>
            <person name="Detter J.C."/>
            <person name="Han C."/>
            <person name="Larimer F."/>
            <person name="Land M."/>
            <person name="Hauser L."/>
            <person name="Markowitz V."/>
            <person name="Cheng J.-F."/>
            <person name="Hugenholtz P."/>
            <person name="Woyke T."/>
            <person name="Wu D."/>
            <person name="Brambilla E."/>
            <person name="Klenk H.-P."/>
            <person name="Eisen J.A."/>
        </authorList>
    </citation>
    <scope>NUCLEOTIDE SEQUENCE [LARGE SCALE GENOMIC DNA]</scope>
    <source>
        <strain evidence="10">DSM 18391 / NRRL B-41598 / KBS 63</strain>
    </source>
</reference>
<evidence type="ECO:0000256" key="7">
    <source>
        <dbReference type="SAM" id="SignalP"/>
    </source>
</evidence>
<accession>I3ZFR2</accession>
<name>I3ZFR2_TERRK</name>
<keyword evidence="2" id="KW-0378">Hydrolase</keyword>
<dbReference type="InterPro" id="IPR013320">
    <property type="entry name" value="ConA-like_dom_sf"/>
</dbReference>
<dbReference type="Proteomes" id="UP000006056">
    <property type="component" value="Chromosome"/>
</dbReference>
<feature type="signal peptide" evidence="7">
    <location>
        <begin position="1"/>
        <end position="32"/>
    </location>
</feature>
<keyword evidence="7" id="KW-0732">Signal</keyword>
<dbReference type="EMBL" id="CP003379">
    <property type="protein sequence ID" value="AFL88080.1"/>
    <property type="molecule type" value="Genomic_DNA"/>
</dbReference>